<dbReference type="RefSeq" id="WP_160941342.1">
    <property type="nucleotide sequence ID" value="NZ_CP063310.1"/>
</dbReference>
<reference evidence="1 2" key="1">
    <citation type="submission" date="2020-10" db="EMBL/GenBank/DDBJ databases">
        <title>Eggerthella sp. nov., isolated from human feces.</title>
        <authorList>
            <person name="Yajun G."/>
        </authorList>
    </citation>
    <scope>NUCLEOTIDE SEQUENCE [LARGE SCALE GENOMIC DNA]</scope>
    <source>
        <strain evidence="1 2">HF-1101</strain>
    </source>
</reference>
<proteinExistence type="predicted"/>
<organism evidence="1 2">
    <name type="scientific">Eggerthella guodeyinii</name>
    <dbReference type="NCBI Taxonomy" id="2690837"/>
    <lineage>
        <taxon>Bacteria</taxon>
        <taxon>Bacillati</taxon>
        <taxon>Actinomycetota</taxon>
        <taxon>Coriobacteriia</taxon>
        <taxon>Eggerthellales</taxon>
        <taxon>Eggerthellaceae</taxon>
        <taxon>Eggerthella</taxon>
    </lineage>
</organism>
<protein>
    <recommendedName>
        <fullName evidence="3">DUF559 domain-containing protein</fullName>
    </recommendedName>
</protein>
<evidence type="ECO:0000313" key="2">
    <source>
        <dbReference type="Proteomes" id="UP000478463"/>
    </source>
</evidence>
<dbReference type="KEGG" id="egd:GS424_015445"/>
<accession>A0A6L7IP17</accession>
<dbReference type="Gene3D" id="3.40.960.10">
    <property type="entry name" value="VSR Endonuclease"/>
    <property type="match status" value="1"/>
</dbReference>
<name>A0A6L7IP17_9ACTN</name>
<evidence type="ECO:0008006" key="3">
    <source>
        <dbReference type="Google" id="ProtNLM"/>
    </source>
</evidence>
<dbReference type="EMBL" id="CP063310">
    <property type="protein sequence ID" value="QOS67878.1"/>
    <property type="molecule type" value="Genomic_DNA"/>
</dbReference>
<evidence type="ECO:0000313" key="1">
    <source>
        <dbReference type="EMBL" id="QOS67878.1"/>
    </source>
</evidence>
<sequence length="344" mass="38329">MEIVLGHISSMEFWRTERSPSRTRALLARRGEPGGFRSDSYDEAKPSVCDLERLERIGLKQHSNPVHFIVPNTFSRVRTAHMTSSVFDKRIPPSAFVNVGDGVFVACPELCLLLEARAAAFANLVETGYEFCGSYRLPALPGSDMIPNQPPLTTAMKFKSFLSPVQNLRGVDAARKVVPHILPNSESPKESQLSILSSFPGRLGGYGFQQATLNHPVLIPEKARGQDVGRTCRCDLFWPDAKLDVEYDSRLHHAGSAEQVKDSARRTALAYRGILVITVTNEQLHMRSEMDKVAHAMAKRLGRRCRPRASDWELKQIRLRSQLLGTTCPEEVGPNRSTTLSHQA</sequence>
<gene>
    <name evidence="1" type="ORF">GS424_015445</name>
</gene>
<dbReference type="AlphaFoldDB" id="A0A6L7IP17"/>
<dbReference type="Proteomes" id="UP000478463">
    <property type="component" value="Chromosome"/>
</dbReference>